<evidence type="ECO:0000313" key="3">
    <source>
        <dbReference type="Proteomes" id="UP000215027"/>
    </source>
</evidence>
<accession>A0A160T3U4</accession>
<evidence type="ECO:0000313" key="2">
    <source>
        <dbReference type="EMBL" id="CUS04716.2"/>
    </source>
</evidence>
<sequence>MKIYFERSGGFVGRTVSTEVDTNQIPLELALSLLTKVEDASFFDLPEMPGLSLEGFSGADQMCYKVTVEVAGVQHTVETSDSNAPEQLQPLLRELSQLARANPQPGGPVVPGSSERRR</sequence>
<feature type="region of interest" description="Disordered" evidence="1">
    <location>
        <begin position="97"/>
        <end position="118"/>
    </location>
</feature>
<name>A0A160T3U4_9CHLR</name>
<dbReference type="KEGG" id="pbf:CFX0092_A2838"/>
<dbReference type="InterPro" id="IPR049457">
    <property type="entry name" value="Emfourin"/>
</dbReference>
<keyword evidence="3" id="KW-1185">Reference proteome</keyword>
<dbReference type="EMBL" id="LN890655">
    <property type="protein sequence ID" value="CUS04716.2"/>
    <property type="molecule type" value="Genomic_DNA"/>
</dbReference>
<organism evidence="2 3">
    <name type="scientific">Candidatus Promineifilum breve</name>
    <dbReference type="NCBI Taxonomy" id="1806508"/>
    <lineage>
        <taxon>Bacteria</taxon>
        <taxon>Bacillati</taxon>
        <taxon>Chloroflexota</taxon>
        <taxon>Ardenticatenia</taxon>
        <taxon>Candidatus Promineifilales</taxon>
        <taxon>Candidatus Promineifilaceae</taxon>
        <taxon>Candidatus Promineifilum</taxon>
    </lineage>
</organism>
<dbReference type="OrthoDB" id="6956709at2"/>
<protein>
    <submittedName>
        <fullName evidence="2">Uncharacterized protein</fullName>
    </submittedName>
</protein>
<dbReference type="Proteomes" id="UP000215027">
    <property type="component" value="Chromosome I"/>
</dbReference>
<dbReference type="Pfam" id="PF20242">
    <property type="entry name" value="Emfourin"/>
    <property type="match status" value="1"/>
</dbReference>
<reference evidence="2" key="1">
    <citation type="submission" date="2016-01" db="EMBL/GenBank/DDBJ databases">
        <authorList>
            <person name="Mcilroy J.S."/>
            <person name="Karst M S."/>
            <person name="Albertsen M."/>
        </authorList>
    </citation>
    <scope>NUCLEOTIDE SEQUENCE</scope>
    <source>
        <strain evidence="2">Cfx-K</strain>
    </source>
</reference>
<gene>
    <name evidence="2" type="ORF">CFX0092_A2838</name>
</gene>
<dbReference type="AlphaFoldDB" id="A0A160T3U4"/>
<dbReference type="RefSeq" id="WP_095044012.1">
    <property type="nucleotide sequence ID" value="NZ_LN890655.1"/>
</dbReference>
<proteinExistence type="predicted"/>
<evidence type="ECO:0000256" key="1">
    <source>
        <dbReference type="SAM" id="MobiDB-lite"/>
    </source>
</evidence>